<dbReference type="AlphaFoldDB" id="A0AAD1HGY4"/>
<reference evidence="1 2" key="1">
    <citation type="journal article" date="2019" name="Emerg. Microbes Infect.">
        <title>Comprehensive subspecies identification of 175 nontuberculous mycobacteria species based on 7547 genomic profiles.</title>
        <authorList>
            <person name="Matsumoto Y."/>
            <person name="Kinjo T."/>
            <person name="Motooka D."/>
            <person name="Nabeya D."/>
            <person name="Jung N."/>
            <person name="Uechi K."/>
            <person name="Horii T."/>
            <person name="Iida T."/>
            <person name="Fujita J."/>
            <person name="Nakamura S."/>
        </authorList>
    </citation>
    <scope>NUCLEOTIDE SEQUENCE [LARGE SCALE GENOMIC DNA]</scope>
    <source>
        <strain evidence="1 2">JCM 6375</strain>
    </source>
</reference>
<gene>
    <name evidence="1" type="ORF">MMOR_48440</name>
</gene>
<accession>A0AAD1HGY4</accession>
<dbReference type="EMBL" id="AP022560">
    <property type="protein sequence ID" value="BBX03908.1"/>
    <property type="molecule type" value="Genomic_DNA"/>
</dbReference>
<dbReference type="KEGG" id="mmor:MMOR_48440"/>
<sequence>MTPTEPELETEDLEAVAWRFLRSEFSTPIYADWPIDRRIEAYLQHHEASDLLRDGSFNGVLEHVMANIGAALRNGVLPTPDW</sequence>
<proteinExistence type="predicted"/>
<dbReference type="Proteomes" id="UP000466681">
    <property type="component" value="Chromosome"/>
</dbReference>
<keyword evidence="2" id="KW-1185">Reference proteome</keyword>
<name>A0AAD1HGY4_9MYCO</name>
<evidence type="ECO:0000313" key="1">
    <source>
        <dbReference type="EMBL" id="BBX03908.1"/>
    </source>
</evidence>
<organism evidence="1 2">
    <name type="scientific">Mycolicibacterium moriokaense</name>
    <dbReference type="NCBI Taxonomy" id="39691"/>
    <lineage>
        <taxon>Bacteria</taxon>
        <taxon>Bacillati</taxon>
        <taxon>Actinomycetota</taxon>
        <taxon>Actinomycetes</taxon>
        <taxon>Mycobacteriales</taxon>
        <taxon>Mycobacteriaceae</taxon>
        <taxon>Mycolicibacterium</taxon>
    </lineage>
</organism>
<protein>
    <submittedName>
        <fullName evidence="1">Uncharacterized protein</fullName>
    </submittedName>
</protein>
<evidence type="ECO:0000313" key="2">
    <source>
        <dbReference type="Proteomes" id="UP000466681"/>
    </source>
</evidence>
<dbReference type="RefSeq" id="WP_165761843.1">
    <property type="nucleotide sequence ID" value="NZ_AP022560.1"/>
</dbReference>